<dbReference type="SMART" id="SM01065">
    <property type="entry name" value="CBM_2"/>
    <property type="match status" value="1"/>
</dbReference>
<sequence length="911" mass="105747">MVNTPRLVSGSKSVNSVKISFRLPYFTQWGETLVVCGSVPVLGSWNVKKGVLLSPFHEGSELIWSGSITVPKGFQCEYTYYVVDDKRNIVRWEMGKKHELTLPEGVLSGQEIEFRDLWQTGSDALPFRSAFRDVIFRQSWDSSIITTTGVNHITFEPEVISTYRYCKYDRSGNTSIENGPNREVSITSSRREAKYIFLSDGMIRETPWRGAGVAIPMFSIRSESDLGVGEFLDLKLLVDWAVASGFHLVQLLPINDTSVHQMWWDSYPYSSLSVFALHPLYLRVQALSENIPEEIKQEIEKAKQQLDKKDVDYEATLSTKLSIAKKVFIQEKDLILNSSSFQEFFFENEGWLKPYAAFCFLRDFFETSERSQWGRFANYSEDKLEKLVSKESLHYEIICFHYYVQYHLHLQLSEASEYARKKGVILKGDLPIGVDRNSVDTWVYPNLFRMNTSTGAPPDYFDKNGQNWGFPTYNWEEMSKDNYGWWRARLTQMGKYFTAYRIDHILGFFRIWELPDHSVTGLVGKFRPSIPLSQEELEREGIWDFNRLSRPYIRQEILQEKFGSAWTFVATTFLNEYDKNCYEFKEDSSTEKKIVSKLKTSAESSLLLESEDKIRRSLFDLLQNIVLIRDPENPKDFYPRFNLEDTSSFQALEDHSKNVLKRLYYDYYFQRQENLWRQNALKTLPALLNSSEMLACGEDLGLIPSCVHPVMQELGLVGLRIQRMPNESDLEFGIPSKYSYMTVCAPSCHDCSTLRAWWEEDEERRHRFFKNVMESDELPPDQCVPEVAHYIIRQHIESPSMWAIFPLQDLLALKEEYTARPATEETINDPTNPKHYWRYRTHVTLESLNKDNELQTIIKDLVRWGGRSIPPEESQVEDAVSEKQQSVATGVKIHNPSESNGVSLKDPLAIL</sequence>
<evidence type="ECO:0000256" key="10">
    <source>
        <dbReference type="ARBA" id="ARBA00031501"/>
    </source>
</evidence>
<feature type="region of interest" description="Disordered" evidence="11">
    <location>
        <begin position="869"/>
        <end position="911"/>
    </location>
</feature>
<dbReference type="Proteomes" id="UP001058974">
    <property type="component" value="Chromosome 3"/>
</dbReference>
<evidence type="ECO:0000256" key="9">
    <source>
        <dbReference type="ARBA" id="ARBA00031423"/>
    </source>
</evidence>
<dbReference type="EC" id="2.4.1.25" evidence="4"/>
<evidence type="ECO:0000256" key="4">
    <source>
        <dbReference type="ARBA" id="ARBA00012560"/>
    </source>
</evidence>
<dbReference type="InterPro" id="IPR013783">
    <property type="entry name" value="Ig-like_fold"/>
</dbReference>
<evidence type="ECO:0000313" key="13">
    <source>
        <dbReference type="EMBL" id="KAI5427471.1"/>
    </source>
</evidence>
<accession>A0A9D4XZG1</accession>
<dbReference type="Gene3D" id="3.20.20.80">
    <property type="entry name" value="Glycosidases"/>
    <property type="match status" value="2"/>
</dbReference>
<dbReference type="Pfam" id="PF00686">
    <property type="entry name" value="CBM_20"/>
    <property type="match status" value="1"/>
</dbReference>
<keyword evidence="7" id="KW-0808">Transferase</keyword>
<dbReference type="InterPro" id="IPR002044">
    <property type="entry name" value="CBM20"/>
</dbReference>
<dbReference type="GO" id="GO:0005975">
    <property type="term" value="P:carbohydrate metabolic process"/>
    <property type="evidence" value="ECO:0007669"/>
    <property type="project" value="InterPro"/>
</dbReference>
<reference evidence="13 14" key="1">
    <citation type="journal article" date="2022" name="Nat. Genet.">
        <title>Improved pea reference genome and pan-genome highlight genomic features and evolutionary characteristics.</title>
        <authorList>
            <person name="Yang T."/>
            <person name="Liu R."/>
            <person name="Luo Y."/>
            <person name="Hu S."/>
            <person name="Wang D."/>
            <person name="Wang C."/>
            <person name="Pandey M.K."/>
            <person name="Ge S."/>
            <person name="Xu Q."/>
            <person name="Li N."/>
            <person name="Li G."/>
            <person name="Huang Y."/>
            <person name="Saxena R.K."/>
            <person name="Ji Y."/>
            <person name="Li M."/>
            <person name="Yan X."/>
            <person name="He Y."/>
            <person name="Liu Y."/>
            <person name="Wang X."/>
            <person name="Xiang C."/>
            <person name="Varshney R.K."/>
            <person name="Ding H."/>
            <person name="Gao S."/>
            <person name="Zong X."/>
        </authorList>
    </citation>
    <scope>NUCLEOTIDE SEQUENCE [LARGE SCALE GENOMIC DNA]</scope>
    <source>
        <strain evidence="13 14">cv. Zhongwan 6</strain>
    </source>
</reference>
<keyword evidence="14" id="KW-1185">Reference proteome</keyword>
<comment type="subcellular location">
    <subcellularLocation>
        <location evidence="2">Cytoplasm</location>
    </subcellularLocation>
</comment>
<evidence type="ECO:0000256" key="5">
    <source>
        <dbReference type="ARBA" id="ARBA00022490"/>
    </source>
</evidence>
<dbReference type="GO" id="GO:2001070">
    <property type="term" value="F:starch binding"/>
    <property type="evidence" value="ECO:0007669"/>
    <property type="project" value="InterPro"/>
</dbReference>
<dbReference type="PANTHER" id="PTHR32518:SF3">
    <property type="entry name" value="4-ALPHA-GLUCANOTRANSFERASE"/>
    <property type="match status" value="1"/>
</dbReference>
<evidence type="ECO:0000256" key="8">
    <source>
        <dbReference type="ARBA" id="ARBA00023277"/>
    </source>
</evidence>
<dbReference type="Gramene" id="Psat03G0276100-T1">
    <property type="protein sequence ID" value="KAI5427471.1"/>
    <property type="gene ID" value="KIW84_032761"/>
</dbReference>
<dbReference type="Gene3D" id="2.60.40.10">
    <property type="entry name" value="Immunoglobulins"/>
    <property type="match status" value="1"/>
</dbReference>
<evidence type="ECO:0000256" key="3">
    <source>
        <dbReference type="ARBA" id="ARBA00005684"/>
    </source>
</evidence>
<dbReference type="InterPro" id="IPR003385">
    <property type="entry name" value="Glyco_hydro_77"/>
</dbReference>
<dbReference type="GO" id="GO:0004134">
    <property type="term" value="F:4-alpha-glucanotransferase activity"/>
    <property type="evidence" value="ECO:0007669"/>
    <property type="project" value="UniProtKB-EC"/>
</dbReference>
<evidence type="ECO:0000259" key="12">
    <source>
        <dbReference type="PROSITE" id="PS51166"/>
    </source>
</evidence>
<proteinExistence type="inferred from homology"/>
<feature type="domain" description="CBM20" evidence="12">
    <location>
        <begin position="11"/>
        <end position="120"/>
    </location>
</feature>
<organism evidence="13 14">
    <name type="scientific">Pisum sativum</name>
    <name type="common">Garden pea</name>
    <name type="synonym">Lathyrus oleraceus</name>
    <dbReference type="NCBI Taxonomy" id="3888"/>
    <lineage>
        <taxon>Eukaryota</taxon>
        <taxon>Viridiplantae</taxon>
        <taxon>Streptophyta</taxon>
        <taxon>Embryophyta</taxon>
        <taxon>Tracheophyta</taxon>
        <taxon>Spermatophyta</taxon>
        <taxon>Magnoliopsida</taxon>
        <taxon>eudicotyledons</taxon>
        <taxon>Gunneridae</taxon>
        <taxon>Pentapetalae</taxon>
        <taxon>rosids</taxon>
        <taxon>fabids</taxon>
        <taxon>Fabales</taxon>
        <taxon>Fabaceae</taxon>
        <taxon>Papilionoideae</taxon>
        <taxon>50 kb inversion clade</taxon>
        <taxon>NPAAA clade</taxon>
        <taxon>Hologalegina</taxon>
        <taxon>IRL clade</taxon>
        <taxon>Fabeae</taxon>
        <taxon>Lathyrus</taxon>
    </lineage>
</organism>
<dbReference type="PANTHER" id="PTHR32518">
    <property type="match status" value="1"/>
</dbReference>
<dbReference type="AlphaFoldDB" id="A0A9D4XZG1"/>
<dbReference type="Pfam" id="PF02446">
    <property type="entry name" value="Glyco_hydro_77"/>
    <property type="match status" value="1"/>
</dbReference>
<evidence type="ECO:0000256" key="6">
    <source>
        <dbReference type="ARBA" id="ARBA00022676"/>
    </source>
</evidence>
<dbReference type="GO" id="GO:0005737">
    <property type="term" value="C:cytoplasm"/>
    <property type="evidence" value="ECO:0007669"/>
    <property type="project" value="UniProtKB-SubCell"/>
</dbReference>
<keyword evidence="6" id="KW-0328">Glycosyltransferase</keyword>
<comment type="catalytic activity">
    <reaction evidence="1">
        <text>Transfers a segment of a (1-&gt;4)-alpha-D-glucan to a new position in an acceptor, which may be glucose or a (1-&gt;4)-alpha-D-glucan.</text>
        <dbReference type="EC" id="2.4.1.25"/>
    </reaction>
</comment>
<dbReference type="InterPro" id="IPR017853">
    <property type="entry name" value="GH"/>
</dbReference>
<protein>
    <recommendedName>
        <fullName evidence="4">4-alpha-glucanotransferase</fullName>
        <ecNumber evidence="4">2.4.1.25</ecNumber>
    </recommendedName>
    <alternativeName>
        <fullName evidence="9">Amylomaltase</fullName>
    </alternativeName>
    <alternativeName>
        <fullName evidence="10">Disproportionating enzyme</fullName>
    </alternativeName>
</protein>
<evidence type="ECO:0000313" key="14">
    <source>
        <dbReference type="Proteomes" id="UP001058974"/>
    </source>
</evidence>
<dbReference type="PROSITE" id="PS51166">
    <property type="entry name" value="CBM20"/>
    <property type="match status" value="1"/>
</dbReference>
<evidence type="ECO:0000256" key="1">
    <source>
        <dbReference type="ARBA" id="ARBA00000439"/>
    </source>
</evidence>
<evidence type="ECO:0000256" key="7">
    <source>
        <dbReference type="ARBA" id="ARBA00022679"/>
    </source>
</evidence>
<dbReference type="SUPFAM" id="SSF49452">
    <property type="entry name" value="Starch-binding domain-like"/>
    <property type="match status" value="1"/>
</dbReference>
<comment type="similarity">
    <text evidence="3">Belongs to the disproportionating enzyme family.</text>
</comment>
<evidence type="ECO:0000256" key="11">
    <source>
        <dbReference type="SAM" id="MobiDB-lite"/>
    </source>
</evidence>
<comment type="caution">
    <text evidence="13">The sequence shown here is derived from an EMBL/GenBank/DDBJ whole genome shotgun (WGS) entry which is preliminary data.</text>
</comment>
<keyword evidence="5" id="KW-0963">Cytoplasm</keyword>
<evidence type="ECO:0000256" key="2">
    <source>
        <dbReference type="ARBA" id="ARBA00004496"/>
    </source>
</evidence>
<dbReference type="InterPro" id="IPR013784">
    <property type="entry name" value="Carb-bd-like_fold"/>
</dbReference>
<keyword evidence="8" id="KW-0119">Carbohydrate metabolism</keyword>
<dbReference type="EMBL" id="JAMSHJ010000003">
    <property type="protein sequence ID" value="KAI5427471.1"/>
    <property type="molecule type" value="Genomic_DNA"/>
</dbReference>
<gene>
    <name evidence="13" type="ORF">KIW84_032761</name>
</gene>
<name>A0A9D4XZG1_PEA</name>
<dbReference type="SUPFAM" id="SSF51445">
    <property type="entry name" value="(Trans)glycosidases"/>
    <property type="match status" value="1"/>
</dbReference>